<proteinExistence type="predicted"/>
<dbReference type="InterPro" id="IPR050097">
    <property type="entry name" value="Ferredoxin-NADP_redctase_2"/>
</dbReference>
<dbReference type="InterPro" id="IPR023753">
    <property type="entry name" value="FAD/NAD-binding_dom"/>
</dbReference>
<keyword evidence="5" id="KW-1185">Reference proteome</keyword>
<keyword evidence="1" id="KW-0285">Flavoprotein</keyword>
<evidence type="ECO:0000256" key="1">
    <source>
        <dbReference type="ARBA" id="ARBA00022630"/>
    </source>
</evidence>
<dbReference type="eggNOG" id="COG0492">
    <property type="taxonomic scope" value="Bacteria"/>
</dbReference>
<dbReference type="Gene3D" id="3.50.50.60">
    <property type="entry name" value="FAD/NAD(P)-binding domain"/>
    <property type="match status" value="2"/>
</dbReference>
<dbReference type="EMBL" id="ADLO01000114">
    <property type="protein sequence ID" value="KGF53280.1"/>
    <property type="molecule type" value="Genomic_DNA"/>
</dbReference>
<gene>
    <name evidence="4" type="ORF">HMPREF9460_03789</name>
</gene>
<dbReference type="HOGENOM" id="CLU_031864_5_3_9"/>
<evidence type="ECO:0000256" key="2">
    <source>
        <dbReference type="ARBA" id="ARBA00023002"/>
    </source>
</evidence>
<dbReference type="AlphaFoldDB" id="A0A096B2P2"/>
<dbReference type="Proteomes" id="UP000029585">
    <property type="component" value="Unassembled WGS sequence"/>
</dbReference>
<keyword evidence="2" id="KW-0560">Oxidoreductase</keyword>
<reference evidence="4 5" key="1">
    <citation type="submission" date="2011-08" db="EMBL/GenBank/DDBJ databases">
        <title>The Genome Sequence of Clostridium orbiscindens 1_3_50AFAA.</title>
        <authorList>
            <consortium name="The Broad Institute Genome Sequencing Platform"/>
            <person name="Earl A."/>
            <person name="Ward D."/>
            <person name="Feldgarden M."/>
            <person name="Gevers D."/>
            <person name="Daigneault M."/>
            <person name="Strauss J."/>
            <person name="Allen-Vercoe E."/>
            <person name="Young S.K."/>
            <person name="Zeng Q."/>
            <person name="Gargeya S."/>
            <person name="Fitzgerald M."/>
            <person name="Haas B."/>
            <person name="Abouelleil A."/>
            <person name="Alvarado L."/>
            <person name="Arachchi H.M."/>
            <person name="Berlin A."/>
            <person name="Brown A."/>
            <person name="Chapman S.B."/>
            <person name="Chen Z."/>
            <person name="Dunbar C."/>
            <person name="Freedman E."/>
            <person name="Gearin G."/>
            <person name="Gellesch M."/>
            <person name="Goldberg J."/>
            <person name="Griggs A."/>
            <person name="Gujja S."/>
            <person name="Heiman D."/>
            <person name="Howarth C."/>
            <person name="Larson L."/>
            <person name="Lui A."/>
            <person name="MacDonald P.J.P."/>
            <person name="Montmayeur A."/>
            <person name="Murphy C."/>
            <person name="Neiman D."/>
            <person name="Pearson M."/>
            <person name="Priest M."/>
            <person name="Roberts A."/>
            <person name="Saif S."/>
            <person name="Shea T."/>
            <person name="Shenoy N."/>
            <person name="Sisk P."/>
            <person name="Stolte C."/>
            <person name="Sykes S."/>
            <person name="Wortman J."/>
            <person name="Nusbaum C."/>
            <person name="Birren B."/>
        </authorList>
    </citation>
    <scope>NUCLEOTIDE SEQUENCE [LARGE SCALE GENOMIC DNA]</scope>
    <source>
        <strain evidence="4 5">1_3_50AFAA</strain>
    </source>
</reference>
<dbReference type="PRINTS" id="PR00368">
    <property type="entry name" value="FADPNR"/>
</dbReference>
<sequence length="281" mass="29953">MYDIAVIGGGPAGLSAAIQARARNKSVLVVSGDDRDNPLYKTSRIDNYLGFYNVTGPELLKRFRTHAGQMGVERRDGRVLNLLAVGGAYYLSIGSEVEQARAVVLATGVVRAKKYPGEAERLGAGVSYCATCDGMLYRGREIAVVGKTADAPHEANYLRELGCRVTYVSDRPPEGLHSDIPFVKAVRLEVLGEKKVEALRADSVTLPCEGVFILRPSMAPADLLPGLALEGGYIKTDRNMATNLPGVFAAGDCTGLPLQVSKAVGEGQVAGHRASEYVDTL</sequence>
<dbReference type="PRINTS" id="PR00469">
    <property type="entry name" value="PNDRDTASEII"/>
</dbReference>
<dbReference type="PATRIC" id="fig|742738.3.peg.3900"/>
<dbReference type="Pfam" id="PF07992">
    <property type="entry name" value="Pyr_redox_2"/>
    <property type="match status" value="1"/>
</dbReference>
<evidence type="ECO:0000313" key="4">
    <source>
        <dbReference type="EMBL" id="KGF53280.1"/>
    </source>
</evidence>
<protein>
    <recommendedName>
        <fullName evidence="3">FAD/NAD(P)-binding domain-containing protein</fullName>
    </recommendedName>
</protein>
<comment type="caution">
    <text evidence="4">The sequence shown here is derived from an EMBL/GenBank/DDBJ whole genome shotgun (WGS) entry which is preliminary data.</text>
</comment>
<evidence type="ECO:0000259" key="3">
    <source>
        <dbReference type="Pfam" id="PF07992"/>
    </source>
</evidence>
<accession>A0A096B2P2</accession>
<dbReference type="SUPFAM" id="SSF51905">
    <property type="entry name" value="FAD/NAD(P)-binding domain"/>
    <property type="match status" value="1"/>
</dbReference>
<name>A0A096B2P2_FLAPL</name>
<dbReference type="GO" id="GO:0016491">
    <property type="term" value="F:oxidoreductase activity"/>
    <property type="evidence" value="ECO:0007669"/>
    <property type="project" value="UniProtKB-KW"/>
</dbReference>
<evidence type="ECO:0000313" key="5">
    <source>
        <dbReference type="Proteomes" id="UP000029585"/>
    </source>
</evidence>
<dbReference type="PANTHER" id="PTHR48105">
    <property type="entry name" value="THIOREDOXIN REDUCTASE 1-RELATED-RELATED"/>
    <property type="match status" value="1"/>
</dbReference>
<organism evidence="4 5">
    <name type="scientific">Flavonifractor plautii 1_3_50AFAA</name>
    <dbReference type="NCBI Taxonomy" id="742738"/>
    <lineage>
        <taxon>Bacteria</taxon>
        <taxon>Bacillati</taxon>
        <taxon>Bacillota</taxon>
        <taxon>Clostridia</taxon>
        <taxon>Eubacteriales</taxon>
        <taxon>Oscillospiraceae</taxon>
        <taxon>Flavonifractor</taxon>
    </lineage>
</organism>
<dbReference type="InterPro" id="IPR036188">
    <property type="entry name" value="FAD/NAD-bd_sf"/>
</dbReference>
<feature type="domain" description="FAD/NAD(P)-binding" evidence="3">
    <location>
        <begin position="2"/>
        <end position="267"/>
    </location>
</feature>
<dbReference type="RefSeq" id="WP_044943194.1">
    <property type="nucleotide sequence ID" value="NZ_KN174167.1"/>
</dbReference>